<dbReference type="Gene3D" id="3.40.1190.20">
    <property type="match status" value="1"/>
</dbReference>
<dbReference type="HOGENOM" id="CLU_024853_2_5_4"/>
<feature type="binding site" evidence="6">
    <location>
        <position position="66"/>
    </location>
    <ligand>
        <name>(6S)-NADPHX</name>
        <dbReference type="ChEBI" id="CHEBI:64076"/>
    </ligand>
</feature>
<evidence type="ECO:0000313" key="9">
    <source>
        <dbReference type="Proteomes" id="UP000061135"/>
    </source>
</evidence>
<dbReference type="InterPro" id="IPR029056">
    <property type="entry name" value="Ribokinase-like"/>
</dbReference>
<evidence type="ECO:0000256" key="3">
    <source>
        <dbReference type="ARBA" id="ARBA00022857"/>
    </source>
</evidence>
<dbReference type="PROSITE" id="PS01050">
    <property type="entry name" value="YJEF_C_2"/>
    <property type="match status" value="1"/>
</dbReference>
<evidence type="ECO:0000256" key="5">
    <source>
        <dbReference type="ARBA" id="ARBA00023239"/>
    </source>
</evidence>
<dbReference type="GO" id="GO:0046496">
    <property type="term" value="P:nicotinamide nucleotide metabolic process"/>
    <property type="evidence" value="ECO:0007669"/>
    <property type="project" value="UniProtKB-UniRule"/>
</dbReference>
<dbReference type="InterPro" id="IPR000631">
    <property type="entry name" value="CARKD"/>
</dbReference>
<dbReference type="STRING" id="1835254.CL55_00012670"/>
<keyword evidence="8" id="KW-0808">Transferase</keyword>
<feature type="binding site" evidence="6">
    <location>
        <position position="185"/>
    </location>
    <ligand>
        <name>(6S)-NADPHX</name>
        <dbReference type="ChEBI" id="CHEBI:64076"/>
    </ligand>
</feature>
<accession>A0A0E3ZLU7</accession>
<evidence type="ECO:0000259" key="7">
    <source>
        <dbReference type="PROSITE" id="PS51383"/>
    </source>
</evidence>
<keyword evidence="1 6" id="KW-0547">Nucleotide-binding</keyword>
<keyword evidence="8" id="KW-0418">Kinase</keyword>
<dbReference type="RefSeq" id="WP_237150474.1">
    <property type="nucleotide sequence ID" value="NZ_CP007501.1"/>
</dbReference>
<feature type="domain" description="YjeF C-terminal" evidence="7">
    <location>
        <begin position="31"/>
        <end position="316"/>
    </location>
</feature>
<dbReference type="SUPFAM" id="SSF53613">
    <property type="entry name" value="Ribokinase-like"/>
    <property type="match status" value="1"/>
</dbReference>
<keyword evidence="3 6" id="KW-0521">NADP</keyword>
<comment type="cofactor">
    <cofactor evidence="6">
        <name>Mg(2+)</name>
        <dbReference type="ChEBI" id="CHEBI:18420"/>
    </cofactor>
</comment>
<reference evidence="8 9" key="1">
    <citation type="submission" date="2014-03" db="EMBL/GenBank/DDBJ databases">
        <title>Genome of Polynucleobacter strain MWH-MoK4.</title>
        <authorList>
            <person name="Hahn M.W."/>
        </authorList>
    </citation>
    <scope>NUCLEOTIDE SEQUENCE [LARGE SCALE GENOMIC DNA]</scope>
    <source>
        <strain evidence="8 9">MWH-MoK4</strain>
    </source>
</reference>
<dbReference type="KEGG" id="pdq:CL55_00012670"/>
<dbReference type="AlphaFoldDB" id="A0A0E3ZLU7"/>
<dbReference type="PANTHER" id="PTHR12592">
    <property type="entry name" value="ATP-DEPENDENT (S)-NAD(P)H-HYDRATE DEHYDRATASE FAMILY MEMBER"/>
    <property type="match status" value="1"/>
</dbReference>
<proteinExistence type="inferred from homology"/>
<dbReference type="EMBL" id="CP007501">
    <property type="protein sequence ID" value="AKD25600.1"/>
    <property type="molecule type" value="Genomic_DNA"/>
</dbReference>
<dbReference type="GO" id="GO:0052855">
    <property type="term" value="F:ADP-dependent NAD(P)H-hydrate dehydratase activity"/>
    <property type="evidence" value="ECO:0007669"/>
    <property type="project" value="UniProtKB-UniRule"/>
</dbReference>
<protein>
    <recommendedName>
        <fullName evidence="6">ADP-dependent (S)-NAD(P)H-hydrate dehydratase</fullName>
        <ecNumber evidence="6">4.2.1.136</ecNumber>
    </recommendedName>
    <alternativeName>
        <fullName evidence="6">ADP-dependent NAD(P)HX dehydratase</fullName>
    </alternativeName>
</protein>
<keyword evidence="4 6" id="KW-0520">NAD</keyword>
<dbReference type="InterPro" id="IPR017953">
    <property type="entry name" value="Carbohydrate_kinase_pred_CS"/>
</dbReference>
<dbReference type="Pfam" id="PF01256">
    <property type="entry name" value="Carb_kinase"/>
    <property type="match status" value="1"/>
</dbReference>
<dbReference type="PROSITE" id="PS51383">
    <property type="entry name" value="YJEF_C_3"/>
    <property type="match status" value="1"/>
</dbReference>
<feature type="binding site" evidence="6">
    <location>
        <position position="252"/>
    </location>
    <ligand>
        <name>(6S)-NADPHX</name>
        <dbReference type="ChEBI" id="CHEBI:64076"/>
    </ligand>
</feature>
<comment type="catalytic activity">
    <reaction evidence="6">
        <text>(6S)-NADHX + ADP = AMP + phosphate + NADH + H(+)</text>
        <dbReference type="Rhea" id="RHEA:32223"/>
        <dbReference type="ChEBI" id="CHEBI:15378"/>
        <dbReference type="ChEBI" id="CHEBI:43474"/>
        <dbReference type="ChEBI" id="CHEBI:57945"/>
        <dbReference type="ChEBI" id="CHEBI:64074"/>
        <dbReference type="ChEBI" id="CHEBI:456215"/>
        <dbReference type="ChEBI" id="CHEBI:456216"/>
        <dbReference type="EC" id="4.2.1.136"/>
    </reaction>
</comment>
<dbReference type="EC" id="4.2.1.136" evidence="6"/>
<dbReference type="PATRIC" id="fig|576611.7.peg.1289"/>
<comment type="catalytic activity">
    <reaction evidence="6">
        <text>(6S)-NADPHX + ADP = AMP + phosphate + NADPH + H(+)</text>
        <dbReference type="Rhea" id="RHEA:32235"/>
        <dbReference type="ChEBI" id="CHEBI:15378"/>
        <dbReference type="ChEBI" id="CHEBI:43474"/>
        <dbReference type="ChEBI" id="CHEBI:57783"/>
        <dbReference type="ChEBI" id="CHEBI:64076"/>
        <dbReference type="ChEBI" id="CHEBI:456215"/>
        <dbReference type="ChEBI" id="CHEBI:456216"/>
        <dbReference type="EC" id="4.2.1.136"/>
    </reaction>
</comment>
<gene>
    <name evidence="6" type="primary">nnrD</name>
    <name evidence="8" type="ORF">CL55_00012670</name>
</gene>
<keyword evidence="2 6" id="KW-0067">ATP-binding</keyword>
<dbReference type="GO" id="GO:0016301">
    <property type="term" value="F:kinase activity"/>
    <property type="evidence" value="ECO:0007669"/>
    <property type="project" value="UniProtKB-KW"/>
</dbReference>
<dbReference type="Proteomes" id="UP000061135">
    <property type="component" value="Chromosome"/>
</dbReference>
<keyword evidence="5 6" id="KW-0456">Lyase</keyword>
<evidence type="ECO:0000256" key="2">
    <source>
        <dbReference type="ARBA" id="ARBA00022840"/>
    </source>
</evidence>
<organism evidence="8 9">
    <name type="scientific">Polynucleobacter duraquae</name>
    <dbReference type="NCBI Taxonomy" id="1835254"/>
    <lineage>
        <taxon>Bacteria</taxon>
        <taxon>Pseudomonadati</taxon>
        <taxon>Pseudomonadota</taxon>
        <taxon>Betaproteobacteria</taxon>
        <taxon>Burkholderiales</taxon>
        <taxon>Burkholderiaceae</taxon>
        <taxon>Polynucleobacter</taxon>
    </lineage>
</organism>
<dbReference type="CDD" id="cd01171">
    <property type="entry name" value="YXKO-related"/>
    <property type="match status" value="1"/>
</dbReference>
<comment type="similarity">
    <text evidence="6">Belongs to the NnrD/CARKD family.</text>
</comment>
<feature type="binding site" evidence="6">
    <location>
        <position position="251"/>
    </location>
    <ligand>
        <name>AMP</name>
        <dbReference type="ChEBI" id="CHEBI:456215"/>
    </ligand>
</feature>
<comment type="subunit">
    <text evidence="6">Homotetramer.</text>
</comment>
<evidence type="ECO:0000256" key="1">
    <source>
        <dbReference type="ARBA" id="ARBA00022741"/>
    </source>
</evidence>
<evidence type="ECO:0000256" key="6">
    <source>
        <dbReference type="HAMAP-Rule" id="MF_01965"/>
    </source>
</evidence>
<dbReference type="GO" id="GO:0005524">
    <property type="term" value="F:ATP binding"/>
    <property type="evidence" value="ECO:0007669"/>
    <property type="project" value="UniProtKB-KW"/>
</dbReference>
<evidence type="ECO:0000313" key="8">
    <source>
        <dbReference type="EMBL" id="AKD25600.1"/>
    </source>
</evidence>
<feature type="binding site" evidence="6">
    <location>
        <position position="127"/>
    </location>
    <ligand>
        <name>(6S)-NADPHX</name>
        <dbReference type="ChEBI" id="CHEBI:64076"/>
    </ligand>
</feature>
<dbReference type="PANTHER" id="PTHR12592:SF0">
    <property type="entry name" value="ATP-DEPENDENT (S)-NAD(P)H-HYDRATE DEHYDRATASE"/>
    <property type="match status" value="1"/>
</dbReference>
<evidence type="ECO:0000256" key="4">
    <source>
        <dbReference type="ARBA" id="ARBA00023027"/>
    </source>
</evidence>
<sequence length="317" mass="33330">MALLHPNSSRILCYEAAHQSDTMDMTPPRELKSLELITRLKRAPSEHKGSAGKVLLVGGAPGMAGALMLSGKAALHLGAGWTILEMLDPTSAHALPEQAELMVRLASFNARVQLETTAPDVIAIGPGLGFSALAKDWLIASLCFPKVPLVIDADALNLIADNPEFLDLLKQRNTAFPGMTVLTPHPGEAAHLLNITAAAIQANRTAALSDLVKLTNSIVVLKGQHTLVASPLHPVEQCSQGNPGMAIGGMGDVLTGTIAALAAQGIRHNLDLWESSCIGIQLHATAADSLVAQQIGPIGLTPSELILEMRNLLNKLL</sequence>
<comment type="function">
    <text evidence="6">Catalyzes the dehydration of the S-form of NAD(P)HX at the expense of ADP, which is converted to AMP. Together with NAD(P)HX epimerase, which catalyzes the epimerization of the S- and R-forms, the enzyme allows the repair of both epimers of NAD(P)HX, a damaged form of NAD(P)H that is a result of enzymatic or heat-dependent hydration.</text>
</comment>
<name>A0A0E3ZLU7_9BURK</name>
<dbReference type="NCBIfam" id="TIGR00196">
    <property type="entry name" value="yjeF_cterm"/>
    <property type="match status" value="1"/>
</dbReference>
<feature type="binding site" evidence="6">
    <location>
        <begin position="222"/>
        <end position="226"/>
    </location>
    <ligand>
        <name>AMP</name>
        <dbReference type="ChEBI" id="CHEBI:456215"/>
    </ligand>
</feature>
<dbReference type="GO" id="GO:0110051">
    <property type="term" value="P:metabolite repair"/>
    <property type="evidence" value="ECO:0007669"/>
    <property type="project" value="TreeGrafter"/>
</dbReference>
<dbReference type="HAMAP" id="MF_01965">
    <property type="entry name" value="NADHX_dehydratase"/>
    <property type="match status" value="1"/>
</dbReference>
<keyword evidence="9" id="KW-1185">Reference proteome</keyword>
<dbReference type="GO" id="GO:0052856">
    <property type="term" value="F:NAD(P)HX epimerase activity"/>
    <property type="evidence" value="ECO:0007669"/>
    <property type="project" value="TreeGrafter"/>
</dbReference>